<accession>A0A7T1KSC8</accession>
<dbReference type="EMBL" id="MW314850">
    <property type="protein sequence ID" value="QPO17127.1"/>
    <property type="molecule type" value="Genomic_DNA"/>
</dbReference>
<evidence type="ECO:0000313" key="1">
    <source>
        <dbReference type="EMBL" id="QPO17127.1"/>
    </source>
</evidence>
<keyword evidence="2" id="KW-1185">Reference proteome</keyword>
<protein>
    <submittedName>
        <fullName evidence="1">Uncharacterized protein</fullName>
    </submittedName>
</protein>
<gene>
    <name evidence="1" type="primary">49</name>
    <name evidence="1" type="ORF">SEA_LILBEANIE_49</name>
</gene>
<sequence length="81" mass="8989">MAVCGTCGERIVWAVTPAGKSMPLDGDPNLTKGNVRVAFIKPKAQATILGKADAEMARRNGEMLYLSHFVNCRQAKKWRRR</sequence>
<name>A0A7T1KSC8_9CAUD</name>
<organism evidence="1 2">
    <name type="scientific">Gordonia phage Lilbeanie</name>
    <dbReference type="NCBI Taxonomy" id="2794947"/>
    <lineage>
        <taxon>Viruses</taxon>
        <taxon>Duplodnaviria</taxon>
        <taxon>Heunggongvirae</taxon>
        <taxon>Uroviricota</taxon>
        <taxon>Caudoviricetes</taxon>
        <taxon>Stackebrandtviridae</taxon>
        <taxon>Lilbeanievirus</taxon>
        <taxon>Lilbeanievirus lilbeanie</taxon>
    </lineage>
</organism>
<dbReference type="Proteomes" id="UP000594820">
    <property type="component" value="Segment"/>
</dbReference>
<dbReference type="RefSeq" id="YP_010002610.1">
    <property type="nucleotide sequence ID" value="NC_053246.1"/>
</dbReference>
<evidence type="ECO:0000313" key="2">
    <source>
        <dbReference type="Proteomes" id="UP000594820"/>
    </source>
</evidence>
<reference evidence="1 2" key="1">
    <citation type="submission" date="2020-12" db="EMBL/GenBank/DDBJ databases">
        <authorList>
            <person name="Mahalingham V.A."/>
            <person name="Abad L.A."/>
            <person name="Dennis E.A."/>
            <person name="Alston T.C."/>
            <person name="Buckley J.R."/>
            <person name="Cao N.T."/>
            <person name="Cole K.B."/>
            <person name="Davis H.C."/>
            <person name="Fisher D.E."/>
            <person name="Jennings A.R."/>
            <person name="Litwin A.R."/>
            <person name="McCartney J.B."/>
            <person name="Mitchell K.E."/>
            <person name="Nasser J.B."/>
            <person name="Paudel P."/>
            <person name="Richoux S.A."/>
            <person name="Sisung K.L."/>
            <person name="Smith M.L."/>
            <person name="Sonnier C.R."/>
            <person name="Underwood K.G."/>
            <person name="Hunter C.W."/>
            <person name="Gottschalck B.A."/>
            <person name="Wiggina Z.F."/>
            <person name="Spears T.J."/>
            <person name="Hancock A.M."/>
            <person name="Gissendanner C.R."/>
            <person name="Findley A.M."/>
            <person name="Garlena R.A."/>
            <person name="Russell D.A."/>
            <person name="Jacobs-Sera D."/>
            <person name="Hatfull G.F."/>
        </authorList>
    </citation>
    <scope>NUCLEOTIDE SEQUENCE [LARGE SCALE GENOMIC DNA]</scope>
</reference>
<dbReference type="KEGG" id="vg:63027161"/>
<proteinExistence type="predicted"/>
<dbReference type="GeneID" id="63027161"/>